<dbReference type="Gene3D" id="1.20.58.190">
    <property type="entry name" value="Translin, domain 1"/>
    <property type="match status" value="1"/>
</dbReference>
<dbReference type="GO" id="GO:0043565">
    <property type="term" value="F:sequence-specific DNA binding"/>
    <property type="evidence" value="ECO:0007669"/>
    <property type="project" value="InterPro"/>
</dbReference>
<reference evidence="6" key="1">
    <citation type="submission" date="2023-04" db="EMBL/GenBank/DDBJ databases">
        <title>Black Yeasts Isolated from many extreme environments.</title>
        <authorList>
            <person name="Coleine C."/>
            <person name="Stajich J.E."/>
            <person name="Selbmann L."/>
        </authorList>
    </citation>
    <scope>NUCLEOTIDE SEQUENCE</scope>
    <source>
        <strain evidence="6">CCFEE 5312</strain>
    </source>
</reference>
<evidence type="ECO:0000256" key="5">
    <source>
        <dbReference type="ARBA" id="ARBA00023242"/>
    </source>
</evidence>
<dbReference type="Pfam" id="PF01997">
    <property type="entry name" value="Translin"/>
    <property type="match status" value="1"/>
</dbReference>
<comment type="caution">
    <text evidence="6">The sequence shown here is derived from an EMBL/GenBank/DDBJ whole genome shotgun (WGS) entry which is preliminary data.</text>
</comment>
<organism evidence="6 7">
    <name type="scientific">Extremus antarcticus</name>
    <dbReference type="NCBI Taxonomy" id="702011"/>
    <lineage>
        <taxon>Eukaryota</taxon>
        <taxon>Fungi</taxon>
        <taxon>Dikarya</taxon>
        <taxon>Ascomycota</taxon>
        <taxon>Pezizomycotina</taxon>
        <taxon>Dothideomycetes</taxon>
        <taxon>Dothideomycetidae</taxon>
        <taxon>Mycosphaerellales</taxon>
        <taxon>Extremaceae</taxon>
        <taxon>Extremus</taxon>
    </lineage>
</organism>
<keyword evidence="5" id="KW-0539">Nucleus</keyword>
<dbReference type="PANTHER" id="PTHR10741">
    <property type="entry name" value="TRANSLIN AND TRANSLIN ASSOCIATED PROTEIN X"/>
    <property type="match status" value="1"/>
</dbReference>
<name>A0AAJ0LWN7_9PEZI</name>
<dbReference type="AlphaFoldDB" id="A0AAJ0LWN7"/>
<dbReference type="GO" id="GO:0005737">
    <property type="term" value="C:cytoplasm"/>
    <property type="evidence" value="ECO:0007669"/>
    <property type="project" value="UniProtKB-SubCell"/>
</dbReference>
<comment type="subcellular location">
    <subcellularLocation>
        <location evidence="2">Cytoplasm</location>
    </subcellularLocation>
    <subcellularLocation>
        <location evidence="1">Nucleus</location>
    </subcellularLocation>
</comment>
<protein>
    <recommendedName>
        <fullName evidence="8">Translin</fullName>
    </recommendedName>
</protein>
<dbReference type="EMBL" id="JAWDJX010000002">
    <property type="protein sequence ID" value="KAK3058102.1"/>
    <property type="molecule type" value="Genomic_DNA"/>
</dbReference>
<dbReference type="InterPro" id="IPR002848">
    <property type="entry name" value="Translin_fam"/>
</dbReference>
<evidence type="ECO:0000256" key="2">
    <source>
        <dbReference type="ARBA" id="ARBA00004496"/>
    </source>
</evidence>
<keyword evidence="4" id="KW-0963">Cytoplasm</keyword>
<evidence type="ECO:0000256" key="3">
    <source>
        <dbReference type="ARBA" id="ARBA00005902"/>
    </source>
</evidence>
<dbReference type="Proteomes" id="UP001271007">
    <property type="component" value="Unassembled WGS sequence"/>
</dbReference>
<dbReference type="InterPro" id="IPR016068">
    <property type="entry name" value="Translin_N"/>
</dbReference>
<sequence>MASQEDVGSSPSTSLNGYLPVFEHFRTELDEHHDRRERIIKASRDVTAASKKIVRQLQAPLPQSVVKGNAQYYDTISKQCAAVSNDLQGLNTHRYARQISSGCQEYVEAASFEHYLTEARILPYDEAAPGLRKLDLEGPGVELSLEDYILGIYDMTGELMKFAITGMAMNGALPSIASAEGASSASQQRNLLTDMRDLRSVLESLDAGFGPFAKDVDKKADVMRQSVEKVEKALYGLTVRGAERPKGWMPDMNEAGRALEVEG</sequence>
<evidence type="ECO:0000313" key="6">
    <source>
        <dbReference type="EMBL" id="KAK3058102.1"/>
    </source>
</evidence>
<dbReference type="CDD" id="cd14820">
    <property type="entry name" value="TRAX"/>
    <property type="match status" value="1"/>
</dbReference>
<gene>
    <name evidence="6" type="ORF">LTR09_001179</name>
</gene>
<evidence type="ECO:0000256" key="4">
    <source>
        <dbReference type="ARBA" id="ARBA00022490"/>
    </source>
</evidence>
<accession>A0AAJ0LWN7</accession>
<comment type="similarity">
    <text evidence="3">Belongs to the translin family.</text>
</comment>
<dbReference type="SUPFAM" id="SSF74784">
    <property type="entry name" value="Translin"/>
    <property type="match status" value="1"/>
</dbReference>
<dbReference type="Gene3D" id="1.20.58.200">
    <property type="entry name" value="Translin, domain 2"/>
    <property type="match status" value="1"/>
</dbReference>
<dbReference type="InterPro" id="IPR016069">
    <property type="entry name" value="Translin_C"/>
</dbReference>
<proteinExistence type="inferred from homology"/>
<dbReference type="InterPro" id="IPR036081">
    <property type="entry name" value="Translin_sf"/>
</dbReference>
<dbReference type="GO" id="GO:0005634">
    <property type="term" value="C:nucleus"/>
    <property type="evidence" value="ECO:0007669"/>
    <property type="project" value="UniProtKB-SubCell"/>
</dbReference>
<evidence type="ECO:0000313" key="7">
    <source>
        <dbReference type="Proteomes" id="UP001271007"/>
    </source>
</evidence>
<evidence type="ECO:0008006" key="8">
    <source>
        <dbReference type="Google" id="ProtNLM"/>
    </source>
</evidence>
<evidence type="ECO:0000256" key="1">
    <source>
        <dbReference type="ARBA" id="ARBA00004123"/>
    </source>
</evidence>
<keyword evidence="7" id="KW-1185">Reference proteome</keyword>